<dbReference type="RefSeq" id="WP_157592966.1">
    <property type="nucleotide sequence ID" value="NZ_QUMT01000001.1"/>
</dbReference>
<sequence>MRVHWLPHAWNPAYAGVRLRCLIPQGELARQGVRSRLVKDGQPVPREGTVVVQAKWLLDAGSPDALRQRSQQLQQARDAGAVLVLDSFDNYFLNESGDAARALLLQAYREALPLFKAFTVSSPGLQPLLQAELPPGTPVHVVGDPVETPEALHAYESWWRRHHPGRWSGHRQARQELREHRRARQQARQLLWFGNHGSAYAAGGMAELDRIIPLLNKVAVDQPLRLTVVSNSEQRYREVLAPATFDHRYRPWDRLHFLRLLGEHDLVLLPARLTAFTIAKSNNRMLLALAQGVPVMTDPLPDYLPWQAFCAMDDWDHLARHVRDPGPLATLARQAMPAIARDYSTAAIARQWRDTLTGISSR</sequence>
<dbReference type="Proteomes" id="UP000060699">
    <property type="component" value="Chromosome"/>
</dbReference>
<organism evidence="1 2">
    <name type="scientific">Roseateles depolymerans</name>
    <dbReference type="NCBI Taxonomy" id="76731"/>
    <lineage>
        <taxon>Bacteria</taxon>
        <taxon>Pseudomonadati</taxon>
        <taxon>Pseudomonadota</taxon>
        <taxon>Betaproteobacteria</taxon>
        <taxon>Burkholderiales</taxon>
        <taxon>Sphaerotilaceae</taxon>
        <taxon>Roseateles</taxon>
    </lineage>
</organism>
<evidence type="ECO:0000313" key="1">
    <source>
        <dbReference type="EMBL" id="ALV07404.1"/>
    </source>
</evidence>
<dbReference type="STRING" id="76731.RD2015_2942"/>
<dbReference type="AlphaFoldDB" id="A0A0U3MIM2"/>
<proteinExistence type="predicted"/>
<keyword evidence="2" id="KW-1185">Reference proteome</keyword>
<name>A0A0U3MIM2_9BURK</name>
<dbReference type="EMBL" id="CP013729">
    <property type="protein sequence ID" value="ALV07404.1"/>
    <property type="molecule type" value="Genomic_DNA"/>
</dbReference>
<dbReference type="SUPFAM" id="SSF53756">
    <property type="entry name" value="UDP-Glycosyltransferase/glycogen phosphorylase"/>
    <property type="match status" value="1"/>
</dbReference>
<protein>
    <submittedName>
        <fullName evidence="1">Uncharacterized protein</fullName>
    </submittedName>
</protein>
<accession>A0A0U3MIM2</accession>
<dbReference type="KEGG" id="rdp:RD2015_2942"/>
<gene>
    <name evidence="1" type="ORF">RD2015_2942</name>
</gene>
<dbReference type="OrthoDB" id="9154378at2"/>
<reference evidence="1 2" key="1">
    <citation type="submission" date="2015-12" db="EMBL/GenBank/DDBJ databases">
        <title>Complete genome of Roseateles depolymerans KCTC 42856.</title>
        <authorList>
            <person name="Kim K.M."/>
        </authorList>
    </citation>
    <scope>NUCLEOTIDE SEQUENCE [LARGE SCALE GENOMIC DNA]</scope>
    <source>
        <strain evidence="1 2">KCTC 42856</strain>
    </source>
</reference>
<evidence type="ECO:0000313" key="2">
    <source>
        <dbReference type="Proteomes" id="UP000060699"/>
    </source>
</evidence>